<keyword evidence="1" id="KW-0677">Repeat</keyword>
<evidence type="ECO:0000259" key="3">
    <source>
        <dbReference type="PROSITE" id="PS50053"/>
    </source>
</evidence>
<dbReference type="InterPro" id="IPR051709">
    <property type="entry name" value="Ub-ligase/GTPase-reg"/>
</dbReference>
<protein>
    <submittedName>
        <fullName evidence="4">Putative E3 ubiquitin-protein ligase HERC1</fullName>
    </submittedName>
</protein>
<gene>
    <name evidence="4" type="primary">HERC1</name>
    <name evidence="4" type="ORF">AK812_SmicGene404</name>
</gene>
<organism evidence="4 5">
    <name type="scientific">Symbiodinium microadriaticum</name>
    <name type="common">Dinoflagellate</name>
    <name type="synonym">Zooxanthella microadriatica</name>
    <dbReference type="NCBI Taxonomy" id="2951"/>
    <lineage>
        <taxon>Eukaryota</taxon>
        <taxon>Sar</taxon>
        <taxon>Alveolata</taxon>
        <taxon>Dinophyceae</taxon>
        <taxon>Suessiales</taxon>
        <taxon>Symbiodiniaceae</taxon>
        <taxon>Symbiodinium</taxon>
    </lineage>
</organism>
<keyword evidence="5" id="KW-1185">Reference proteome</keyword>
<dbReference type="InterPro" id="IPR000626">
    <property type="entry name" value="Ubiquitin-like_dom"/>
</dbReference>
<sequence length="1290" mass="140565">MSISVDVHLLSGKRASVEVEADASVESLKQRAQSALVVPSRGRLVNSSGEVLDGAQSVTEAKLMSGDGLTLHVKQVQIKATRQPNMFAAFAALFGDGSVVTWGYKYGGGDSSAIQDQLRDVQQIQASGQAFAAILGDGSVVTWGDAGDGGDSSAIQEHLQDVQQIQASYDAFAAILGDGSVVTWGHARWGGDSSAVQHQLRDVQQIQASHGAFAAILGDGSVVTWGPARDGGDSSAVQHQLKNVQQIQGSVGAFAAIRGDGSVVTWGNADQGGDSSAIQDQLRDVQQIQASGQAFAAILGDGSVVTWGDAGDGGDSSAIQEHLQDVQQIQASYDAFAAILGDGSVVTWGHARWGGDSSAVQHQLRDVQQIQASHGAFAAILGDGSVVTWGPARDGGDSSAVQHQLKNVQQIQGSVGAFAAIRGDGSVVTWGNADQGGDSSAVQDQLRDVQQIQASGQAFAAILSDGSVVTWGHAKSGGDSSAVQEQLRDVQQIQAFAAILGDGSVVTWGHALWGGDSSKEQLLCRGYRLQDLSPASLRSCSDQELRNFCRKAPLVPATAASLLAMLAVADMGAGTGRLLQVSEATLLELIQEGRKLPPTQVQLMRNEVADPDQVAKDMRAAMCMALLGKAMPADATESPVKKGKDKKGKGADATDEDGPGVGSDDQPQQSLLGKLSTGEDVTGSWEDRARKASLWAEQLEALPFDRVMRWIAEAHEEPENAHSPRILKEGLRYLQLCMTFALGGAEHVRPLLQPGERQRERLLDKKLTRLSETLEDLLATLEQLRETTCRAAGDVSRLCMYWAIDRGRHKDARFILGGGTRPVSFFVQIMRVVARDGSAKPVSYVFEQVKNRWKDLTPEAKNDFHDADGMRVLISLLKQVNFKAKDWPTAEASLSFLLKEQEFKEVPGFLHALLVLLQKEGWRFSEVPQLPHNFLFQVVLDPLLDHIRTSNVRENGERKAIAAIHDFVDSTDPTPLEERLLATARALEQLEKTRRDLRDVQVKPTLDFLSELKETTVGEAKKILDEEQAKIDATFRAQAKSDCSEVPGKWQDLRKFESRLLKEATGMIEEKEKSLKRSAAEAEARKQKRQRNQQLDEAKKLSDKLAKMVKKSTPEKGSTATWSLVSSSEDAADEVRAWCKAFHDKKAECDKCDAFERPDEATLEPWLREAQEAINDFQAKKLSEQLAKLLKKSNCEKGSKATWSLVPFNEDAANELREWCKAFHDKKAECGKYGPFERPYEASLEPWLKEAQEAFKDFQEHEGRLVELRRRLGSAFPARSYTQILLDYVT</sequence>
<evidence type="ECO:0000256" key="2">
    <source>
        <dbReference type="SAM" id="MobiDB-lite"/>
    </source>
</evidence>
<feature type="domain" description="Ubiquitin-like" evidence="3">
    <location>
        <begin position="3"/>
        <end position="75"/>
    </location>
</feature>
<dbReference type="Gene3D" id="2.130.10.30">
    <property type="entry name" value="Regulator of chromosome condensation 1/beta-lactamase-inhibitor protein II"/>
    <property type="match status" value="2"/>
</dbReference>
<feature type="region of interest" description="Disordered" evidence="2">
    <location>
        <begin position="633"/>
        <end position="683"/>
    </location>
</feature>
<evidence type="ECO:0000256" key="1">
    <source>
        <dbReference type="ARBA" id="ARBA00022737"/>
    </source>
</evidence>
<dbReference type="SUPFAM" id="SSF50985">
    <property type="entry name" value="RCC1/BLIP-II"/>
    <property type="match status" value="2"/>
</dbReference>
<dbReference type="OrthoDB" id="10433553at2759"/>
<proteinExistence type="predicted"/>
<dbReference type="GO" id="GO:0005737">
    <property type="term" value="C:cytoplasm"/>
    <property type="evidence" value="ECO:0007669"/>
    <property type="project" value="TreeGrafter"/>
</dbReference>
<dbReference type="InterPro" id="IPR009091">
    <property type="entry name" value="RCC1/BLIP-II"/>
</dbReference>
<dbReference type="PANTHER" id="PTHR45622:SF70">
    <property type="entry name" value="SECRETION-REGULATING GUANINE NUCLEOTIDE EXCHANGE FACTOR"/>
    <property type="match status" value="1"/>
</dbReference>
<dbReference type="InterPro" id="IPR029071">
    <property type="entry name" value="Ubiquitin-like_domsf"/>
</dbReference>
<feature type="region of interest" description="Disordered" evidence="2">
    <location>
        <begin position="1072"/>
        <end position="1101"/>
    </location>
</feature>
<evidence type="ECO:0000313" key="4">
    <source>
        <dbReference type="EMBL" id="OLQ15323.1"/>
    </source>
</evidence>
<feature type="compositionally biased region" description="Basic and acidic residues" evidence="2">
    <location>
        <begin position="1072"/>
        <end position="1085"/>
    </location>
</feature>
<reference evidence="4 5" key="1">
    <citation type="submission" date="2016-02" db="EMBL/GenBank/DDBJ databases">
        <title>Genome analysis of coral dinoflagellate symbionts highlights evolutionary adaptations to a symbiotic lifestyle.</title>
        <authorList>
            <person name="Aranda M."/>
            <person name="Li Y."/>
            <person name="Liew Y.J."/>
            <person name="Baumgarten S."/>
            <person name="Simakov O."/>
            <person name="Wilson M."/>
            <person name="Piel J."/>
            <person name="Ashoor H."/>
            <person name="Bougouffa S."/>
            <person name="Bajic V.B."/>
            <person name="Ryu T."/>
            <person name="Ravasi T."/>
            <person name="Bayer T."/>
            <person name="Micklem G."/>
            <person name="Kim H."/>
            <person name="Bhak J."/>
            <person name="Lajeunesse T.C."/>
            <person name="Voolstra C.R."/>
        </authorList>
    </citation>
    <scope>NUCLEOTIDE SEQUENCE [LARGE SCALE GENOMIC DNA]</scope>
    <source>
        <strain evidence="4 5">CCMP2467</strain>
    </source>
</reference>
<dbReference type="Proteomes" id="UP000186817">
    <property type="component" value="Unassembled WGS sequence"/>
</dbReference>
<dbReference type="PROSITE" id="PS50053">
    <property type="entry name" value="UBIQUITIN_2"/>
    <property type="match status" value="1"/>
</dbReference>
<dbReference type="PANTHER" id="PTHR45622">
    <property type="entry name" value="UBIQUITIN-PROTEIN LIGASE E3A-RELATED"/>
    <property type="match status" value="1"/>
</dbReference>
<dbReference type="SUPFAM" id="SSF54236">
    <property type="entry name" value="Ubiquitin-like"/>
    <property type="match status" value="1"/>
</dbReference>
<name>A0A1Q9F6M1_SYMMI</name>
<evidence type="ECO:0000313" key="5">
    <source>
        <dbReference type="Proteomes" id="UP000186817"/>
    </source>
</evidence>
<comment type="caution">
    <text evidence="4">The sequence shown here is derived from an EMBL/GenBank/DDBJ whole genome shotgun (WGS) entry which is preliminary data.</text>
</comment>
<accession>A0A1Q9F6M1</accession>
<dbReference type="EMBL" id="LSRX01000004">
    <property type="protein sequence ID" value="OLQ15323.1"/>
    <property type="molecule type" value="Genomic_DNA"/>
</dbReference>